<sequence>MNAAPGWYDAGTPGRVRWWDGTQWTVHEAPVAAAAPVAAPPQPVAVPAQSGPQPGWYPTTAGELRWWDGTIWTGSRVRDGRAGIDWATLERPVFGWVAGGMFLFAGLCFVLSGVLTRNLTILPLFFLALSALWLAMAAQSTRVRRIPTPVGDPVAPEQVRPLPGEVDGPGAGWYPISRVAHRWWTGQRWGAYLSSTFGVRPTFHAEQSMRTLRIALTVIAALTGIAIVVGIVLISIAAGPVQLAIGVLVTVCAVLFGVAIAVIWVVARSQTRVLLLPTDPPATAAGHPPQRPW</sequence>
<dbReference type="AlphaFoldDB" id="A0A1H0LC15"/>
<keyword evidence="1" id="KW-0472">Membrane</keyword>
<evidence type="ECO:0000256" key="1">
    <source>
        <dbReference type="SAM" id="Phobius"/>
    </source>
</evidence>
<dbReference type="Proteomes" id="UP000186456">
    <property type="component" value="Unassembled WGS sequence"/>
</dbReference>
<feature type="transmembrane region" description="Helical" evidence="1">
    <location>
        <begin position="243"/>
        <end position="267"/>
    </location>
</feature>
<proteinExistence type="predicted"/>
<protein>
    <recommendedName>
        <fullName evidence="2">DUF2510 domain-containing protein</fullName>
    </recommendedName>
</protein>
<keyword evidence="1" id="KW-1133">Transmembrane helix</keyword>
<feature type="transmembrane region" description="Helical" evidence="1">
    <location>
        <begin position="121"/>
        <end position="138"/>
    </location>
</feature>
<evidence type="ECO:0000313" key="3">
    <source>
        <dbReference type="EMBL" id="SDO65685.1"/>
    </source>
</evidence>
<evidence type="ECO:0000259" key="2">
    <source>
        <dbReference type="Pfam" id="PF10708"/>
    </source>
</evidence>
<organism evidence="3 4">
    <name type="scientific">Microbacterium testaceum (strain StLB037)</name>
    <dbReference type="NCBI Taxonomy" id="979556"/>
    <lineage>
        <taxon>Bacteria</taxon>
        <taxon>Bacillati</taxon>
        <taxon>Actinomycetota</taxon>
        <taxon>Actinomycetes</taxon>
        <taxon>Micrococcales</taxon>
        <taxon>Microbacteriaceae</taxon>
        <taxon>Microbacterium</taxon>
    </lineage>
</organism>
<feature type="transmembrane region" description="Helical" evidence="1">
    <location>
        <begin position="214"/>
        <end position="237"/>
    </location>
</feature>
<feature type="domain" description="DUF2510" evidence="2">
    <location>
        <begin position="5"/>
        <end position="36"/>
    </location>
</feature>
<dbReference type="RefSeq" id="WP_056227491.1">
    <property type="nucleotide sequence ID" value="NZ_FNJN01000001.1"/>
</dbReference>
<reference evidence="3 4" key="1">
    <citation type="submission" date="2016-10" db="EMBL/GenBank/DDBJ databases">
        <authorList>
            <person name="de Groot N.N."/>
        </authorList>
    </citation>
    <scope>NUCLEOTIDE SEQUENCE [LARGE SCALE GENOMIC DNA]</scope>
    <source>
        <strain evidence="3 4">StLB037</strain>
    </source>
</reference>
<dbReference type="InterPro" id="IPR018929">
    <property type="entry name" value="DUF2510"/>
</dbReference>
<keyword evidence="1" id="KW-0812">Transmembrane</keyword>
<dbReference type="Pfam" id="PF10708">
    <property type="entry name" value="DUF2510"/>
    <property type="match status" value="1"/>
</dbReference>
<accession>A0A1H0LC15</accession>
<gene>
    <name evidence="3" type="ORF">SAMN04487788_0466</name>
</gene>
<feature type="transmembrane region" description="Helical" evidence="1">
    <location>
        <begin position="93"/>
        <end position="115"/>
    </location>
</feature>
<dbReference type="EMBL" id="FNJN01000001">
    <property type="protein sequence ID" value="SDO65685.1"/>
    <property type="molecule type" value="Genomic_DNA"/>
</dbReference>
<evidence type="ECO:0000313" key="4">
    <source>
        <dbReference type="Proteomes" id="UP000186456"/>
    </source>
</evidence>
<name>A0A1H0LC15_MICTS</name>